<proteinExistence type="inferred from homology"/>
<dbReference type="Pfam" id="PF01628">
    <property type="entry name" value="HrcA"/>
    <property type="match status" value="1"/>
</dbReference>
<dbReference type="NCBIfam" id="TIGR00331">
    <property type="entry name" value="hrcA"/>
    <property type="match status" value="1"/>
</dbReference>
<evidence type="ECO:0000313" key="7">
    <source>
        <dbReference type="EMBL" id="MCT2042917.1"/>
    </source>
</evidence>
<dbReference type="PANTHER" id="PTHR34824">
    <property type="entry name" value="HEAT-INDUCIBLE TRANSCRIPTION REPRESSOR HRCA"/>
    <property type="match status" value="1"/>
</dbReference>
<dbReference type="EMBL" id="JALXSQ010000020">
    <property type="protein sequence ID" value="MCT2042917.1"/>
    <property type="molecule type" value="Genomic_DNA"/>
</dbReference>
<dbReference type="PIRSF" id="PIRSF005485">
    <property type="entry name" value="HrcA"/>
    <property type="match status" value="1"/>
</dbReference>
<dbReference type="Gene3D" id="3.30.390.60">
    <property type="entry name" value="Heat-inducible transcription repressor hrca homolog, domain 3"/>
    <property type="match status" value="1"/>
</dbReference>
<evidence type="ECO:0000259" key="6">
    <source>
        <dbReference type="Pfam" id="PF01628"/>
    </source>
</evidence>
<evidence type="ECO:0000256" key="5">
    <source>
        <dbReference type="HAMAP-Rule" id="MF_00081"/>
    </source>
</evidence>
<reference evidence="7 8" key="1">
    <citation type="submission" date="2022-04" db="EMBL/GenBank/DDBJ databases">
        <title>Human microbiome associated bacterial genomes.</title>
        <authorList>
            <person name="Sandstrom S."/>
            <person name="Salamzade R."/>
            <person name="Kalan L.R."/>
        </authorList>
    </citation>
    <scope>NUCLEOTIDE SEQUENCE [LARGE SCALE GENOMIC DNA]</scope>
    <source>
        <strain evidence="8">p3-SID1799</strain>
    </source>
</reference>
<dbReference type="InterPro" id="IPR036390">
    <property type="entry name" value="WH_DNA-bd_sf"/>
</dbReference>
<dbReference type="Gene3D" id="3.30.450.40">
    <property type="match status" value="1"/>
</dbReference>
<keyword evidence="8" id="KW-1185">Reference proteome</keyword>
<comment type="similarity">
    <text evidence="5">Belongs to the HrcA family.</text>
</comment>
<dbReference type="PANTHER" id="PTHR34824:SF1">
    <property type="entry name" value="HEAT-INDUCIBLE TRANSCRIPTION REPRESSOR HRCA"/>
    <property type="match status" value="1"/>
</dbReference>
<protein>
    <recommendedName>
        <fullName evidence="5">Heat-inducible transcription repressor HrcA</fullName>
    </recommendedName>
</protein>
<keyword evidence="1 5" id="KW-0678">Repressor</keyword>
<name>A0ABT2HX67_9MICO</name>
<dbReference type="Gene3D" id="1.10.10.10">
    <property type="entry name" value="Winged helix-like DNA-binding domain superfamily/Winged helix DNA-binding domain"/>
    <property type="match status" value="1"/>
</dbReference>
<comment type="function">
    <text evidence="5">Negative regulator of class I heat shock genes (grpE-dnaK-dnaJ and groELS operons). Prevents heat-shock induction of these operons.</text>
</comment>
<keyword evidence="3 5" id="KW-0346">Stress response</keyword>
<dbReference type="InterPro" id="IPR021153">
    <property type="entry name" value="HrcA_C"/>
</dbReference>
<dbReference type="InterPro" id="IPR036388">
    <property type="entry name" value="WH-like_DNA-bd_sf"/>
</dbReference>
<dbReference type="HAMAP" id="MF_00081">
    <property type="entry name" value="HrcA"/>
    <property type="match status" value="1"/>
</dbReference>
<dbReference type="Proteomes" id="UP001525379">
    <property type="component" value="Unassembled WGS sequence"/>
</dbReference>
<dbReference type="InterPro" id="IPR002571">
    <property type="entry name" value="HrcA"/>
</dbReference>
<keyword evidence="4 5" id="KW-0804">Transcription</keyword>
<dbReference type="SUPFAM" id="SSF55781">
    <property type="entry name" value="GAF domain-like"/>
    <property type="match status" value="1"/>
</dbReference>
<evidence type="ECO:0000256" key="2">
    <source>
        <dbReference type="ARBA" id="ARBA00023015"/>
    </source>
</evidence>
<accession>A0ABT2HX67</accession>
<evidence type="ECO:0000313" key="8">
    <source>
        <dbReference type="Proteomes" id="UP001525379"/>
    </source>
</evidence>
<dbReference type="RefSeq" id="WP_260104242.1">
    <property type="nucleotide sequence ID" value="NZ_JALXSQ010000020.1"/>
</dbReference>
<organism evidence="7 8">
    <name type="scientific">Pseudoclavibacter albus</name>
    <dbReference type="NCBI Taxonomy" id="272241"/>
    <lineage>
        <taxon>Bacteria</taxon>
        <taxon>Bacillati</taxon>
        <taxon>Actinomycetota</taxon>
        <taxon>Actinomycetes</taxon>
        <taxon>Micrococcales</taxon>
        <taxon>Microbacteriaceae</taxon>
        <taxon>Pseudoclavibacter</taxon>
    </lineage>
</organism>
<keyword evidence="2 5" id="KW-0805">Transcription regulation</keyword>
<feature type="domain" description="Heat-inducible transcription repressor HrcA C-terminal" evidence="6">
    <location>
        <begin position="108"/>
        <end position="327"/>
    </location>
</feature>
<dbReference type="SUPFAM" id="SSF46785">
    <property type="entry name" value="Winged helix' DNA-binding domain"/>
    <property type="match status" value="1"/>
</dbReference>
<evidence type="ECO:0000256" key="1">
    <source>
        <dbReference type="ARBA" id="ARBA00022491"/>
    </source>
</evidence>
<sequence>MSEHDVSERGLEVLRVIVSDYVENREPVGSKSIVERHRFNVSAATIRNDMAQLEEAEFIAAPHTSSGRIPTDKGYRFFVDRLADFKPLTLAQRRAIEAFLEPGRGDYDQTLATAVRTLAHLTQSVAVLQVPSLAQARIRHVEIVKLSERRLMTVVITDAGRVEQRIGELDAIIDDELVERLRHRFGERLVGSTVSEAAAQLRDASELIEAEHADLIAPVVANLLDQVLSNTQDRLVMAGTANLARTERDFPSSITPVLEAIEEQVALLRLISELSLDDRDVGVCIGGEHEDASLTETAIVTTGYASESGEARLGVLGPTRMDYQRNIVAVRAVARYLSKIFENEQR</sequence>
<dbReference type="InterPro" id="IPR023120">
    <property type="entry name" value="WHTH_transcript_rep_HrcA_IDD"/>
</dbReference>
<evidence type="ECO:0000256" key="4">
    <source>
        <dbReference type="ARBA" id="ARBA00023163"/>
    </source>
</evidence>
<evidence type="ECO:0000256" key="3">
    <source>
        <dbReference type="ARBA" id="ARBA00023016"/>
    </source>
</evidence>
<gene>
    <name evidence="5 7" type="primary">hrcA</name>
    <name evidence="7" type="ORF">M3D15_06185</name>
</gene>
<comment type="caution">
    <text evidence="7">The sequence shown here is derived from an EMBL/GenBank/DDBJ whole genome shotgun (WGS) entry which is preliminary data.</text>
</comment>
<dbReference type="InterPro" id="IPR029016">
    <property type="entry name" value="GAF-like_dom_sf"/>
</dbReference>